<feature type="domain" description="HAMP" evidence="13">
    <location>
        <begin position="321"/>
        <end position="374"/>
    </location>
</feature>
<sequence length="602" mass="69168">MDLFSIRYKLSALLLVAILIPIATSILITYHFTKNSVKEDLIHQNSKLLFQGRVNIQNYLADIDQVTHSTLFYGSSLFETVKKGSDNFLQQIEVNGSLETLGNSTASFYQVALRIDKDEMTHLFWKDYVRNQKNVDITTRTDATVYIDPTHRSDSYGIKESLLAHSYQSVPVFSFYRVLEDIPLKDRLGVLVVDVKLDYLAFIAEMLYTAESDEQILILDEEHNVIYSTGDNWIGSRLEDAWLSRLADRETEASHFEVNDSSFSGLILYESTDLPFADWTLIKKIPKDLFSESAEQLLMLNTLVLVLFLMVAAFASLIVVYNFIDPIKRLIHEIELVERRDFRASFQNVKRKDEFGVLFNKFHNMVEHLNHLILREYRMEIANKTNQLKALQAQINPHFLNNALQSIGTLALKEENLKVYSLASAIGRMMHYNMDLEETIVPLSREIEYIRSYLEVQQERFEELEVRFELDSAAMDIPLPKMTLQPIVENYFKHGIIEGEARIVIAARLAEPGLLMLTVEDNGAGIPADKLTRLQRELNASEYAFNAKEHIGLNNVMSRLKLYYHDEVAMIFSGVHPRGLNVTIAIPLNRGGEDEHESIDRR</sequence>
<dbReference type="RefSeq" id="WP_378092903.1">
    <property type="nucleotide sequence ID" value="NZ_JBHSEP010000002.1"/>
</dbReference>
<dbReference type="GO" id="GO:0004673">
    <property type="term" value="F:protein histidine kinase activity"/>
    <property type="evidence" value="ECO:0007669"/>
    <property type="project" value="UniProtKB-EC"/>
</dbReference>
<evidence type="ECO:0000256" key="10">
    <source>
        <dbReference type="ARBA" id="ARBA00023012"/>
    </source>
</evidence>
<dbReference type="InterPro" id="IPR003660">
    <property type="entry name" value="HAMP_dom"/>
</dbReference>
<evidence type="ECO:0000256" key="3">
    <source>
        <dbReference type="ARBA" id="ARBA00022553"/>
    </source>
</evidence>
<reference evidence="15" key="1">
    <citation type="journal article" date="2019" name="Int. J. Syst. Evol. Microbiol.">
        <title>The Global Catalogue of Microorganisms (GCM) 10K type strain sequencing project: providing services to taxonomists for standard genome sequencing and annotation.</title>
        <authorList>
            <consortium name="The Broad Institute Genomics Platform"/>
            <consortium name="The Broad Institute Genome Sequencing Center for Infectious Disease"/>
            <person name="Wu L."/>
            <person name="Ma J."/>
        </authorList>
    </citation>
    <scope>NUCLEOTIDE SEQUENCE [LARGE SCALE GENOMIC DNA]</scope>
    <source>
        <strain evidence="15">CCUG 49571</strain>
    </source>
</reference>
<evidence type="ECO:0000256" key="7">
    <source>
        <dbReference type="ARBA" id="ARBA00022777"/>
    </source>
</evidence>
<keyword evidence="7 14" id="KW-0418">Kinase</keyword>
<dbReference type="Pfam" id="PF06580">
    <property type="entry name" value="His_kinase"/>
    <property type="match status" value="1"/>
</dbReference>
<dbReference type="PROSITE" id="PS50885">
    <property type="entry name" value="HAMP"/>
    <property type="match status" value="1"/>
</dbReference>
<evidence type="ECO:0000256" key="2">
    <source>
        <dbReference type="ARBA" id="ARBA00022475"/>
    </source>
</evidence>
<evidence type="ECO:0000256" key="1">
    <source>
        <dbReference type="ARBA" id="ARBA00004651"/>
    </source>
</evidence>
<evidence type="ECO:0000256" key="9">
    <source>
        <dbReference type="ARBA" id="ARBA00022989"/>
    </source>
</evidence>
<dbReference type="PANTHER" id="PTHR34220">
    <property type="entry name" value="SENSOR HISTIDINE KINASE YPDA"/>
    <property type="match status" value="1"/>
</dbReference>
<dbReference type="SUPFAM" id="SSF158472">
    <property type="entry name" value="HAMP domain-like"/>
    <property type="match status" value="1"/>
</dbReference>
<dbReference type="InterPro" id="IPR050640">
    <property type="entry name" value="Bact_2-comp_sensor_kinase"/>
</dbReference>
<keyword evidence="3" id="KW-0597">Phosphoprotein</keyword>
<dbReference type="InterPro" id="IPR010559">
    <property type="entry name" value="Sig_transdc_His_kin_internal"/>
</dbReference>
<evidence type="ECO:0000313" key="15">
    <source>
        <dbReference type="Proteomes" id="UP001596028"/>
    </source>
</evidence>
<feature type="transmembrane region" description="Helical" evidence="12">
    <location>
        <begin position="12"/>
        <end position="32"/>
    </location>
</feature>
<keyword evidence="10" id="KW-0902">Two-component regulatory system</keyword>
<keyword evidence="5 12" id="KW-0812">Transmembrane</keyword>
<dbReference type="SUPFAM" id="SSF55874">
    <property type="entry name" value="ATPase domain of HSP90 chaperone/DNA topoisomerase II/histidine kinase"/>
    <property type="match status" value="1"/>
</dbReference>
<keyword evidence="15" id="KW-1185">Reference proteome</keyword>
<dbReference type="PANTHER" id="PTHR34220:SF11">
    <property type="entry name" value="SENSOR PROTEIN KINASE HPTS"/>
    <property type="match status" value="1"/>
</dbReference>
<accession>A0ABV9FA13</accession>
<keyword evidence="6" id="KW-0547">Nucleotide-binding</keyword>
<keyword evidence="2" id="KW-1003">Cell membrane</keyword>
<protein>
    <submittedName>
        <fullName evidence="14">Sensor histidine kinase</fullName>
        <ecNumber evidence="14">2.7.13.3</ecNumber>
    </submittedName>
</protein>
<keyword evidence="4 14" id="KW-0808">Transferase</keyword>
<comment type="subcellular location">
    <subcellularLocation>
        <location evidence="1">Cell membrane</location>
        <topology evidence="1">Multi-pass membrane protein</topology>
    </subcellularLocation>
</comment>
<comment type="caution">
    <text evidence="14">The sequence shown here is derived from an EMBL/GenBank/DDBJ whole genome shotgun (WGS) entry which is preliminary data.</text>
</comment>
<keyword evidence="11 12" id="KW-0472">Membrane</keyword>
<evidence type="ECO:0000259" key="13">
    <source>
        <dbReference type="PROSITE" id="PS50885"/>
    </source>
</evidence>
<evidence type="ECO:0000256" key="6">
    <source>
        <dbReference type="ARBA" id="ARBA00022741"/>
    </source>
</evidence>
<dbReference type="Proteomes" id="UP001596028">
    <property type="component" value="Unassembled WGS sequence"/>
</dbReference>
<evidence type="ECO:0000256" key="11">
    <source>
        <dbReference type="ARBA" id="ARBA00023136"/>
    </source>
</evidence>
<evidence type="ECO:0000313" key="14">
    <source>
        <dbReference type="EMBL" id="MFC4597571.1"/>
    </source>
</evidence>
<evidence type="ECO:0000256" key="5">
    <source>
        <dbReference type="ARBA" id="ARBA00022692"/>
    </source>
</evidence>
<feature type="transmembrane region" description="Helical" evidence="12">
    <location>
        <begin position="297"/>
        <end position="324"/>
    </location>
</feature>
<gene>
    <name evidence="14" type="ORF">ACFO3S_04925</name>
</gene>
<dbReference type="EMBL" id="JBHSEP010000002">
    <property type="protein sequence ID" value="MFC4597571.1"/>
    <property type="molecule type" value="Genomic_DNA"/>
</dbReference>
<dbReference type="Gene3D" id="3.30.565.10">
    <property type="entry name" value="Histidine kinase-like ATPase, C-terminal domain"/>
    <property type="match status" value="1"/>
</dbReference>
<proteinExistence type="predicted"/>
<dbReference type="CDD" id="cd06225">
    <property type="entry name" value="HAMP"/>
    <property type="match status" value="1"/>
</dbReference>
<evidence type="ECO:0000256" key="4">
    <source>
        <dbReference type="ARBA" id="ARBA00022679"/>
    </source>
</evidence>
<dbReference type="EC" id="2.7.13.3" evidence="14"/>
<evidence type="ECO:0000256" key="12">
    <source>
        <dbReference type="SAM" id="Phobius"/>
    </source>
</evidence>
<dbReference type="InterPro" id="IPR036890">
    <property type="entry name" value="HATPase_C_sf"/>
</dbReference>
<organism evidence="14 15">
    <name type="scientific">Cohnella hongkongensis</name>
    <dbReference type="NCBI Taxonomy" id="178337"/>
    <lineage>
        <taxon>Bacteria</taxon>
        <taxon>Bacillati</taxon>
        <taxon>Bacillota</taxon>
        <taxon>Bacilli</taxon>
        <taxon>Bacillales</taxon>
        <taxon>Paenibacillaceae</taxon>
        <taxon>Cohnella</taxon>
    </lineage>
</organism>
<keyword evidence="8" id="KW-0067">ATP-binding</keyword>
<evidence type="ECO:0000256" key="8">
    <source>
        <dbReference type="ARBA" id="ARBA00022840"/>
    </source>
</evidence>
<keyword evidence="9 12" id="KW-1133">Transmembrane helix</keyword>
<dbReference type="Gene3D" id="6.10.340.10">
    <property type="match status" value="1"/>
</dbReference>
<name>A0ABV9FA13_9BACL</name>